<name>A0A914XBP2_9BILA</name>
<dbReference type="PANTHER" id="PTHR19143:SF444">
    <property type="entry name" value="PROTEIN SCABROUS"/>
    <property type="match status" value="1"/>
</dbReference>
<dbReference type="InterPro" id="IPR014716">
    <property type="entry name" value="Fibrinogen_a/b/g_C_1"/>
</dbReference>
<dbReference type="Proteomes" id="UP000887566">
    <property type="component" value="Unplaced"/>
</dbReference>
<organism evidence="2 3">
    <name type="scientific">Plectus sambesii</name>
    <dbReference type="NCBI Taxonomy" id="2011161"/>
    <lineage>
        <taxon>Eukaryota</taxon>
        <taxon>Metazoa</taxon>
        <taxon>Ecdysozoa</taxon>
        <taxon>Nematoda</taxon>
        <taxon>Chromadorea</taxon>
        <taxon>Plectida</taxon>
        <taxon>Plectina</taxon>
        <taxon>Plectoidea</taxon>
        <taxon>Plectidae</taxon>
        <taxon>Plectus</taxon>
    </lineage>
</organism>
<accession>A0A914XBP2</accession>
<keyword evidence="2" id="KW-1185">Reference proteome</keyword>
<dbReference type="SMART" id="SM00186">
    <property type="entry name" value="FBG"/>
    <property type="match status" value="1"/>
</dbReference>
<feature type="domain" description="Fibrinogen C-terminal" evidence="1">
    <location>
        <begin position="1"/>
        <end position="192"/>
    </location>
</feature>
<dbReference type="WBParaSite" id="PSAMB.scaffold7290size7887.g29910.t1">
    <property type="protein sequence ID" value="PSAMB.scaffold7290size7887.g29910.t1"/>
    <property type="gene ID" value="PSAMB.scaffold7290size7887.g29910"/>
</dbReference>
<dbReference type="InterPro" id="IPR036056">
    <property type="entry name" value="Fibrinogen-like_C"/>
</dbReference>
<proteinExistence type="predicted"/>
<evidence type="ECO:0000313" key="3">
    <source>
        <dbReference type="WBParaSite" id="PSAMB.scaffold7290size7887.g29910.t1"/>
    </source>
</evidence>
<dbReference type="AlphaFoldDB" id="A0A914XBP2"/>
<evidence type="ECO:0000259" key="1">
    <source>
        <dbReference type="PROSITE" id="PS51406"/>
    </source>
</evidence>
<protein>
    <submittedName>
        <fullName evidence="3">Fibrinogen C-terminal domain-containing protein</fullName>
    </submittedName>
</protein>
<dbReference type="Pfam" id="PF00147">
    <property type="entry name" value="Fibrinogen_C"/>
    <property type="match status" value="1"/>
</dbReference>
<dbReference type="InterPro" id="IPR050373">
    <property type="entry name" value="Fibrinogen_C-term_domain"/>
</dbReference>
<dbReference type="PANTHER" id="PTHR19143">
    <property type="entry name" value="FIBRINOGEN/TENASCIN/ANGIOPOEITIN"/>
    <property type="match status" value="1"/>
</dbReference>
<reference evidence="3" key="1">
    <citation type="submission" date="2022-11" db="UniProtKB">
        <authorList>
            <consortium name="WormBaseParasite"/>
        </authorList>
    </citation>
    <scope>IDENTIFICATION</scope>
</reference>
<sequence length="193" mass="22096">METDGGGWIVFQRRIDGNLSFHDKLWNDFKVGFNNGLENNLWLGNDIIHALTIKDLNVELRVDLWGDRRLGSFNPNGYWWQKHTNFFIGNEANFYTLHLSPSYTGNATTLSGYGIYGSNGYKFSTNDARNGADPRCYSPFHLSGWWLLDCANASLSGNYALTSSTEYGFCWRTSDYVWITPTQSRMMLRSVLQ</sequence>
<dbReference type="Gene3D" id="3.90.215.10">
    <property type="entry name" value="Gamma Fibrinogen, chain A, domain 1"/>
    <property type="match status" value="1"/>
</dbReference>
<evidence type="ECO:0000313" key="2">
    <source>
        <dbReference type="Proteomes" id="UP000887566"/>
    </source>
</evidence>
<dbReference type="SUPFAM" id="SSF56496">
    <property type="entry name" value="Fibrinogen C-terminal domain-like"/>
    <property type="match status" value="1"/>
</dbReference>
<dbReference type="PROSITE" id="PS51406">
    <property type="entry name" value="FIBRINOGEN_C_2"/>
    <property type="match status" value="1"/>
</dbReference>
<dbReference type="InterPro" id="IPR002181">
    <property type="entry name" value="Fibrinogen_a/b/g_C_dom"/>
</dbReference>
<dbReference type="GO" id="GO:0005615">
    <property type="term" value="C:extracellular space"/>
    <property type="evidence" value="ECO:0007669"/>
    <property type="project" value="TreeGrafter"/>
</dbReference>